<comment type="similarity">
    <text evidence="1">Belongs to the glycosyltransferase 2 family.</text>
</comment>
<keyword evidence="3 5" id="KW-0808">Transferase</keyword>
<dbReference type="Pfam" id="PF00535">
    <property type="entry name" value="Glycos_transf_2"/>
    <property type="match status" value="1"/>
</dbReference>
<dbReference type="EMBL" id="CP127247">
    <property type="protein sequence ID" value="WIY27085.1"/>
    <property type="molecule type" value="Genomic_DNA"/>
</dbReference>
<dbReference type="InterPro" id="IPR050834">
    <property type="entry name" value="Glycosyltransf_2"/>
</dbReference>
<evidence type="ECO:0000256" key="3">
    <source>
        <dbReference type="ARBA" id="ARBA00022679"/>
    </source>
</evidence>
<gene>
    <name evidence="5" type="ORF">QPJ95_09335</name>
</gene>
<feature type="domain" description="Glycosyltransferase 2-like" evidence="4">
    <location>
        <begin position="3"/>
        <end position="159"/>
    </location>
</feature>
<dbReference type="Proteomes" id="UP001238334">
    <property type="component" value="Chromosome"/>
</dbReference>
<proteinExistence type="inferred from homology"/>
<evidence type="ECO:0000313" key="6">
    <source>
        <dbReference type="Proteomes" id="UP001238334"/>
    </source>
</evidence>
<keyword evidence="6" id="KW-1185">Reference proteome</keyword>
<evidence type="ECO:0000256" key="1">
    <source>
        <dbReference type="ARBA" id="ARBA00006739"/>
    </source>
</evidence>
<dbReference type="InterPro" id="IPR029044">
    <property type="entry name" value="Nucleotide-diphossugar_trans"/>
</dbReference>
<dbReference type="AlphaFoldDB" id="A0A9Y2L333"/>
<dbReference type="RefSeq" id="WP_270920640.1">
    <property type="nucleotide sequence ID" value="NZ_CP127247.1"/>
</dbReference>
<evidence type="ECO:0000256" key="2">
    <source>
        <dbReference type="ARBA" id="ARBA00022676"/>
    </source>
</evidence>
<evidence type="ECO:0000313" key="5">
    <source>
        <dbReference type="EMBL" id="WIY27085.1"/>
    </source>
</evidence>
<dbReference type="KEGG" id="ppso:QPJ95_09335"/>
<dbReference type="Gene3D" id="3.90.550.10">
    <property type="entry name" value="Spore Coat Polysaccharide Biosynthesis Protein SpsA, Chain A"/>
    <property type="match status" value="1"/>
</dbReference>
<dbReference type="EC" id="2.4.-.-" evidence="5"/>
<accession>A0A9Y2L333</accession>
<dbReference type="PANTHER" id="PTHR43685">
    <property type="entry name" value="GLYCOSYLTRANSFERASE"/>
    <property type="match status" value="1"/>
</dbReference>
<sequence length="304" mass="34067">MGVHNGAKYLSEAIDSILSQSFRDFEFIIIDDGSTDATAEILGEFSRRDSRLQCISLDKNLGLPHALNLGIQKASGNIIARMDCDDVSGPERFELQLAAMETSGADLLGTFAFSLSSNGATKVREPLPVTEDGIALRLPHSNCIVHPSVMVKKTVLEDVGGYNEEFLNSQDYDLWLRLLPQARMNNLDVPLIGYRRHNGQISARKSRGKQTHYSVCAALSHFRVGFDMDRISPKEDVAVVVNGFTEVFQADLTPRVRQCLNGHVIRYARKCVRDKDQRKALRDLLFTTATFREKCKWQLYQLTG</sequence>
<dbReference type="PANTHER" id="PTHR43685:SF5">
    <property type="entry name" value="GLYCOSYLTRANSFERASE EPSE-RELATED"/>
    <property type="match status" value="1"/>
</dbReference>
<dbReference type="SUPFAM" id="SSF53448">
    <property type="entry name" value="Nucleotide-diphospho-sugar transferases"/>
    <property type="match status" value="1"/>
</dbReference>
<keyword evidence="2 5" id="KW-0328">Glycosyltransferase</keyword>
<name>A0A9Y2L333_9RHOB</name>
<dbReference type="GO" id="GO:0016757">
    <property type="term" value="F:glycosyltransferase activity"/>
    <property type="evidence" value="ECO:0007669"/>
    <property type="project" value="UniProtKB-KW"/>
</dbReference>
<organism evidence="5 6">
    <name type="scientific">Parasedimentitalea psychrophila</name>
    <dbReference type="NCBI Taxonomy" id="2997337"/>
    <lineage>
        <taxon>Bacteria</taxon>
        <taxon>Pseudomonadati</taxon>
        <taxon>Pseudomonadota</taxon>
        <taxon>Alphaproteobacteria</taxon>
        <taxon>Rhodobacterales</taxon>
        <taxon>Paracoccaceae</taxon>
        <taxon>Parasedimentitalea</taxon>
    </lineage>
</organism>
<dbReference type="InterPro" id="IPR001173">
    <property type="entry name" value="Glyco_trans_2-like"/>
</dbReference>
<reference evidence="5 6" key="1">
    <citation type="submission" date="2023-06" db="EMBL/GenBank/DDBJ databases">
        <title>Parasedimentitalea psychrophila sp. nov., a psychrophilic bacterium isolated from deep-sea sediment.</title>
        <authorList>
            <person name="Li A."/>
        </authorList>
    </citation>
    <scope>NUCLEOTIDE SEQUENCE [LARGE SCALE GENOMIC DNA]</scope>
    <source>
        <strain evidence="5 6">QS115</strain>
    </source>
</reference>
<evidence type="ECO:0000259" key="4">
    <source>
        <dbReference type="Pfam" id="PF00535"/>
    </source>
</evidence>
<protein>
    <submittedName>
        <fullName evidence="5">Glycosyltransferase</fullName>
        <ecNumber evidence="5">2.4.-.-</ecNumber>
    </submittedName>
</protein>